<dbReference type="EMBL" id="JAMZDX010000008">
    <property type="protein sequence ID" value="MCP2314083.1"/>
    <property type="molecule type" value="Genomic_DNA"/>
</dbReference>
<dbReference type="InterPro" id="IPR016136">
    <property type="entry name" value="DNA_helicase_N/primase_C"/>
</dbReference>
<dbReference type="PANTHER" id="PTHR30153">
    <property type="entry name" value="REPLICATIVE DNA HELICASE DNAB"/>
    <property type="match status" value="1"/>
</dbReference>
<keyword evidence="2" id="KW-0238">DNA-binding</keyword>
<name>A0ABT1JAI6_9ACTN</name>
<evidence type="ECO:0000256" key="3">
    <source>
        <dbReference type="SAM" id="MobiDB-lite"/>
    </source>
</evidence>
<dbReference type="Proteomes" id="UP001206483">
    <property type="component" value="Unassembled WGS sequence"/>
</dbReference>
<accession>A0ABT1JAI6</accession>
<dbReference type="PANTHER" id="PTHR30153:SF2">
    <property type="entry name" value="REPLICATIVE DNA HELICASE"/>
    <property type="match status" value="1"/>
</dbReference>
<proteinExistence type="predicted"/>
<protein>
    <recommendedName>
        <fullName evidence="4">DNA helicase DnaB-like N-terminal domain-containing protein</fullName>
    </recommendedName>
</protein>
<comment type="caution">
    <text evidence="5">The sequence shown here is derived from an EMBL/GenBank/DDBJ whole genome shotgun (WGS) entry which is preliminary data.</text>
</comment>
<dbReference type="RefSeq" id="WP_308199728.1">
    <property type="nucleotide sequence ID" value="NZ_BAAAUB010000050.1"/>
</dbReference>
<gene>
    <name evidence="5" type="ORF">FHR36_007282</name>
</gene>
<keyword evidence="6" id="KW-1185">Reference proteome</keyword>
<reference evidence="5 6" key="1">
    <citation type="submission" date="2022-06" db="EMBL/GenBank/DDBJ databases">
        <title>Sequencing the genomes of 1000 actinobacteria strains.</title>
        <authorList>
            <person name="Klenk H.-P."/>
        </authorList>
    </citation>
    <scope>NUCLEOTIDE SEQUENCE [LARGE SCALE GENOMIC DNA]</scope>
    <source>
        <strain evidence="5 6">DSM 41656</strain>
    </source>
</reference>
<sequence>MSTPAAAYAESALLGALLQDPRRAVEVRDWVRAEDFADPWNREIYRALIDHGLYSHPEVLAQPAQLRPWQLGWLVIQQLHHAALAQGWQVRPEDWMQVAGHLTNLPQQVPNAAHAADYGRAVAQASMERTVGAFGEFAEQAVLAAVLARPEEAERLRGWLHAEDFTDPWMGQMYRILVEDGLATHPAVTVHHSSPDQQRVLAEMLYQELQRKAVWQGWGISQAAWPQVAAQVRDLIGVHRPAHPELAAQIGQRVLRSSIQRQVAEAGARIERTLAWPGAPSAAMEIGETLTLLRELEDHWERAVGRFEGVGGSIAPDRAAQRPEMAFTEDAVLGSLMRDPGQLAHVRHWLRPEDFTHPGRAEVYTAMVEAVDAGGTIDPVLLVWDAHRRGPHTAQKLSSDAVWAIYQAGRPGVVQGGARALVEASIVHHVRSATSAIARAAGDPTAAPGHVIATARGHLQQASAQATRLSQARRPAPAPSWAG</sequence>
<dbReference type="InterPro" id="IPR036185">
    <property type="entry name" value="DNA_heli_DnaB-like_N_sf"/>
</dbReference>
<feature type="domain" description="DNA helicase DnaB-like N-terminal" evidence="4">
    <location>
        <begin position="4"/>
        <end position="50"/>
    </location>
</feature>
<evidence type="ECO:0000256" key="1">
    <source>
        <dbReference type="ARBA" id="ARBA00022705"/>
    </source>
</evidence>
<feature type="region of interest" description="Disordered" evidence="3">
    <location>
        <begin position="462"/>
        <end position="483"/>
    </location>
</feature>
<feature type="domain" description="DNA helicase DnaB-like N-terminal" evidence="4">
    <location>
        <begin position="138"/>
        <end position="178"/>
    </location>
</feature>
<evidence type="ECO:0000313" key="5">
    <source>
        <dbReference type="EMBL" id="MCP2314083.1"/>
    </source>
</evidence>
<organism evidence="5 6">
    <name type="scientific">Kitasatospora paracochleata</name>
    <dbReference type="NCBI Taxonomy" id="58354"/>
    <lineage>
        <taxon>Bacteria</taxon>
        <taxon>Bacillati</taxon>
        <taxon>Actinomycetota</taxon>
        <taxon>Actinomycetes</taxon>
        <taxon>Kitasatosporales</taxon>
        <taxon>Streptomycetaceae</taxon>
        <taxon>Kitasatospora</taxon>
    </lineage>
</organism>
<feature type="domain" description="DNA helicase DnaB-like N-terminal" evidence="4">
    <location>
        <begin position="325"/>
        <end position="390"/>
    </location>
</feature>
<dbReference type="SUPFAM" id="SSF48024">
    <property type="entry name" value="N-terminal domain of DnaB helicase"/>
    <property type="match status" value="3"/>
</dbReference>
<evidence type="ECO:0000259" key="4">
    <source>
        <dbReference type="Pfam" id="PF00772"/>
    </source>
</evidence>
<dbReference type="Pfam" id="PF00772">
    <property type="entry name" value="DnaB"/>
    <property type="match status" value="3"/>
</dbReference>
<dbReference type="Gene3D" id="1.10.860.10">
    <property type="entry name" value="DNAb Helicase, Chain A"/>
    <property type="match status" value="3"/>
</dbReference>
<evidence type="ECO:0000313" key="6">
    <source>
        <dbReference type="Proteomes" id="UP001206483"/>
    </source>
</evidence>
<keyword evidence="1" id="KW-0235">DNA replication</keyword>
<dbReference type="InterPro" id="IPR007693">
    <property type="entry name" value="DNA_helicase_DnaB-like_N"/>
</dbReference>
<evidence type="ECO:0000256" key="2">
    <source>
        <dbReference type="ARBA" id="ARBA00023125"/>
    </source>
</evidence>